<organism evidence="1 2">
    <name type="scientific">Clupea harengus</name>
    <name type="common">Atlantic herring</name>
    <dbReference type="NCBI Taxonomy" id="7950"/>
    <lineage>
        <taxon>Eukaryota</taxon>
        <taxon>Metazoa</taxon>
        <taxon>Chordata</taxon>
        <taxon>Craniata</taxon>
        <taxon>Vertebrata</taxon>
        <taxon>Euteleostomi</taxon>
        <taxon>Actinopterygii</taxon>
        <taxon>Neopterygii</taxon>
        <taxon>Teleostei</taxon>
        <taxon>Clupei</taxon>
        <taxon>Clupeiformes</taxon>
        <taxon>Clupeoidei</taxon>
        <taxon>Clupeidae</taxon>
        <taxon>Clupea</taxon>
    </lineage>
</organism>
<dbReference type="GeneID" id="122132753"/>
<dbReference type="OrthoDB" id="1885901at2759"/>
<dbReference type="GO" id="GO:0031593">
    <property type="term" value="F:polyubiquitin modification-dependent protein binding"/>
    <property type="evidence" value="ECO:0007669"/>
    <property type="project" value="TreeGrafter"/>
</dbReference>
<protein>
    <submittedName>
        <fullName evidence="2">Large proline-rich protein BAG6-like</fullName>
    </submittedName>
</protein>
<dbReference type="KEGG" id="char:122132753"/>
<evidence type="ECO:0000313" key="2">
    <source>
        <dbReference type="RefSeq" id="XP_042563268.1"/>
    </source>
</evidence>
<feature type="non-terminal residue" evidence="2">
    <location>
        <position position="119"/>
    </location>
</feature>
<keyword evidence="1" id="KW-1185">Reference proteome</keyword>
<dbReference type="AlphaFoldDB" id="A0A8M1KLL2"/>
<dbReference type="GO" id="GO:0036503">
    <property type="term" value="P:ERAD pathway"/>
    <property type="evidence" value="ECO:0007669"/>
    <property type="project" value="TreeGrafter"/>
</dbReference>
<dbReference type="PANTHER" id="PTHR15204">
    <property type="entry name" value="LARGE PROLINE-RICH PROTEIN BAG6"/>
    <property type="match status" value="1"/>
</dbReference>
<dbReference type="Proteomes" id="UP000515152">
    <property type="component" value="Unplaced"/>
</dbReference>
<dbReference type="RefSeq" id="XP_042563268.1">
    <property type="nucleotide sequence ID" value="XM_042707334.1"/>
</dbReference>
<gene>
    <name evidence="2" type="primary">LOC122132753</name>
</gene>
<dbReference type="GO" id="GO:0071818">
    <property type="term" value="C:BAT3 complex"/>
    <property type="evidence" value="ECO:0007669"/>
    <property type="project" value="TreeGrafter"/>
</dbReference>
<evidence type="ECO:0000313" key="1">
    <source>
        <dbReference type="Proteomes" id="UP000515152"/>
    </source>
</evidence>
<accession>A0A8M1KLL2</accession>
<proteinExistence type="predicted"/>
<name>A0A8M1KLL2_CLUHA</name>
<dbReference type="PANTHER" id="PTHR15204:SF0">
    <property type="entry name" value="LARGE PROLINE-RICH PROTEIN BAG6"/>
    <property type="match status" value="1"/>
</dbReference>
<dbReference type="GO" id="GO:0051787">
    <property type="term" value="F:misfolded protein binding"/>
    <property type="evidence" value="ECO:0007669"/>
    <property type="project" value="TreeGrafter"/>
</dbReference>
<sequence>MATHILRCTDHTFGPRLLYMCTQGLFECLALNLYCLRGEQRALTAVINHRIRRMSAEVNPSLVNWLTSMMTMRLHVILEHNPVQEADINHYVIHTQTEATQRVESDVQTEQQADSQNVE</sequence>
<reference evidence="2" key="1">
    <citation type="submission" date="2025-08" db="UniProtKB">
        <authorList>
            <consortium name="RefSeq"/>
        </authorList>
    </citation>
    <scope>IDENTIFICATION</scope>
</reference>